<accession>A0ABR2PVT8</accession>
<evidence type="ECO:0000313" key="2">
    <source>
        <dbReference type="EMBL" id="KAK8992543.1"/>
    </source>
</evidence>
<reference evidence="2 3" key="1">
    <citation type="journal article" date="2024" name="G3 (Bethesda)">
        <title>Genome assembly of Hibiscus sabdariffa L. provides insights into metabolisms of medicinal natural products.</title>
        <authorList>
            <person name="Kim T."/>
        </authorList>
    </citation>
    <scope>NUCLEOTIDE SEQUENCE [LARGE SCALE GENOMIC DNA]</scope>
    <source>
        <strain evidence="2">TK-2024</strain>
        <tissue evidence="2">Old leaves</tissue>
    </source>
</reference>
<dbReference type="Proteomes" id="UP001396334">
    <property type="component" value="Unassembled WGS sequence"/>
</dbReference>
<keyword evidence="3" id="KW-1185">Reference proteome</keyword>
<protein>
    <submittedName>
        <fullName evidence="2">Uncharacterized protein</fullName>
    </submittedName>
</protein>
<feature type="compositionally biased region" description="Polar residues" evidence="1">
    <location>
        <begin position="47"/>
        <end position="56"/>
    </location>
</feature>
<evidence type="ECO:0000256" key="1">
    <source>
        <dbReference type="SAM" id="MobiDB-lite"/>
    </source>
</evidence>
<feature type="region of interest" description="Disordered" evidence="1">
    <location>
        <begin position="1"/>
        <end position="72"/>
    </location>
</feature>
<gene>
    <name evidence="2" type="ORF">V6N11_048621</name>
</gene>
<dbReference type="PANTHER" id="PTHR31471:SF49">
    <property type="entry name" value="REMORIN FAMILY PROTEIN"/>
    <property type="match status" value="1"/>
</dbReference>
<name>A0ABR2PVT8_9ROSI</name>
<organism evidence="2 3">
    <name type="scientific">Hibiscus sabdariffa</name>
    <name type="common">roselle</name>
    <dbReference type="NCBI Taxonomy" id="183260"/>
    <lineage>
        <taxon>Eukaryota</taxon>
        <taxon>Viridiplantae</taxon>
        <taxon>Streptophyta</taxon>
        <taxon>Embryophyta</taxon>
        <taxon>Tracheophyta</taxon>
        <taxon>Spermatophyta</taxon>
        <taxon>Magnoliopsida</taxon>
        <taxon>eudicotyledons</taxon>
        <taxon>Gunneridae</taxon>
        <taxon>Pentapetalae</taxon>
        <taxon>rosids</taxon>
        <taxon>malvids</taxon>
        <taxon>Malvales</taxon>
        <taxon>Malvaceae</taxon>
        <taxon>Malvoideae</taxon>
        <taxon>Hibiscus</taxon>
    </lineage>
</organism>
<feature type="compositionally biased region" description="Polar residues" evidence="1">
    <location>
        <begin position="1"/>
        <end position="40"/>
    </location>
</feature>
<evidence type="ECO:0000313" key="3">
    <source>
        <dbReference type="Proteomes" id="UP001396334"/>
    </source>
</evidence>
<comment type="caution">
    <text evidence="2">The sequence shown here is derived from an EMBL/GenBank/DDBJ whole genome shotgun (WGS) entry which is preliminary data.</text>
</comment>
<proteinExistence type="predicted"/>
<sequence length="145" mass="16469">MNRNLFETEMTPATSKEPSRPSTHVEATTPLRTPISSALSTPGRAEPTSTPLSHTTYHLVDNGKKELSEQETKLKTRREIVALGVQLGKMNIASWASKDEKKKKKKKKTHLLNMKIEWLHGRKLKSLSIPQGSQFRHDQMFCKFS</sequence>
<dbReference type="PANTHER" id="PTHR31471">
    <property type="entry name" value="OS02G0116800 PROTEIN"/>
    <property type="match status" value="1"/>
</dbReference>
<feature type="compositionally biased region" description="Basic and acidic residues" evidence="1">
    <location>
        <begin position="61"/>
        <end position="72"/>
    </location>
</feature>
<dbReference type="EMBL" id="JBBPBN010000050">
    <property type="protein sequence ID" value="KAK8992543.1"/>
    <property type="molecule type" value="Genomic_DNA"/>
</dbReference>